<comment type="similarity">
    <text evidence="1">Belongs to the asparaginase 1 family.</text>
</comment>
<name>A0A1I4BB96_9EURY</name>
<dbReference type="RefSeq" id="WP_089865122.1">
    <property type="nucleotide sequence ID" value="NZ_FOTC01000001.1"/>
</dbReference>
<dbReference type="PANTHER" id="PTHR11707">
    <property type="entry name" value="L-ASPARAGINASE"/>
    <property type="match status" value="1"/>
</dbReference>
<evidence type="ECO:0000256" key="1">
    <source>
        <dbReference type="ARBA" id="ARBA00010518"/>
    </source>
</evidence>
<dbReference type="SFLD" id="SFLDS00057">
    <property type="entry name" value="Glutaminase/Asparaginase"/>
    <property type="match status" value="1"/>
</dbReference>
<sequence length="327" mass="34413">MRPSISVLGTGGTIASTQDATGTAPSKQSEELVTAVPQLEEYAELTVREVIQRPSFTMDLEAIEKLRNAVHDEVEGGADGIVVTHGTDTMEESAYLLDMTLDSDTPVVFTGAQRSADEVSADGPANLLTAVRVLTDERIRESGGVYIAFDEELHSARDVTKRHTHALDTFSSPDKGPIAVLTRDAVRLYRSPGSYSATFEEFAVSATVRTVQSGLGVGPVQLEEAIEAGVDGIVLEGTGLGNTTSSLGDAVEQALAEGISVVVTSRCYAGSTAPVYGTAGGGQTLASHGAVHADDLPTHKARLKLQLVLSQNDESSGVRESFESTYE</sequence>
<feature type="active site" evidence="4">
    <location>
        <position position="13"/>
    </location>
</feature>
<dbReference type="InterPro" id="IPR020827">
    <property type="entry name" value="Asparaginase/glutaminase_AS1"/>
</dbReference>
<dbReference type="Gene3D" id="3.40.50.1170">
    <property type="entry name" value="L-asparaginase, N-terminal domain"/>
    <property type="match status" value="1"/>
</dbReference>
<dbReference type="InterPro" id="IPR037152">
    <property type="entry name" value="L-asparaginase_N_sf"/>
</dbReference>
<dbReference type="Gene3D" id="3.40.50.40">
    <property type="match status" value="1"/>
</dbReference>
<dbReference type="Proteomes" id="UP000199607">
    <property type="component" value="Unassembled WGS sequence"/>
</dbReference>
<dbReference type="PIRSF" id="PIRSF500176">
    <property type="entry name" value="L_ASNase"/>
    <property type="match status" value="1"/>
</dbReference>
<evidence type="ECO:0000313" key="10">
    <source>
        <dbReference type="Proteomes" id="UP000199607"/>
    </source>
</evidence>
<dbReference type="PROSITE" id="PS00917">
    <property type="entry name" value="ASN_GLN_ASE_2"/>
    <property type="match status" value="1"/>
</dbReference>
<reference evidence="10" key="1">
    <citation type="submission" date="2016-10" db="EMBL/GenBank/DDBJ databases">
        <authorList>
            <person name="Varghese N."/>
            <person name="Submissions S."/>
        </authorList>
    </citation>
    <scope>NUCLEOTIDE SEQUENCE [LARGE SCALE GENOMIC DNA]</scope>
    <source>
        <strain evidence="10">CGMCC 1.7738</strain>
    </source>
</reference>
<dbReference type="Pfam" id="PF17763">
    <property type="entry name" value="Asparaginase_C"/>
    <property type="match status" value="1"/>
</dbReference>
<dbReference type="InterPro" id="IPR040919">
    <property type="entry name" value="Asparaginase_C"/>
</dbReference>
<dbReference type="PROSITE" id="PS51732">
    <property type="entry name" value="ASN_GLN_ASE_3"/>
    <property type="match status" value="1"/>
</dbReference>
<dbReference type="InterPro" id="IPR036152">
    <property type="entry name" value="Asp/glu_Ase-like_sf"/>
</dbReference>
<feature type="active site" evidence="5">
    <location>
        <position position="87"/>
    </location>
</feature>
<organism evidence="9 10">
    <name type="scientific">Halogranum rubrum</name>
    <dbReference type="NCBI Taxonomy" id="553466"/>
    <lineage>
        <taxon>Archaea</taxon>
        <taxon>Methanobacteriati</taxon>
        <taxon>Methanobacteriota</taxon>
        <taxon>Stenosarchaea group</taxon>
        <taxon>Halobacteria</taxon>
        <taxon>Halobacteriales</taxon>
        <taxon>Haloferacaceae</taxon>
    </lineage>
</organism>
<feature type="domain" description="L-asparaginase N-terminal" evidence="7">
    <location>
        <begin position="5"/>
        <end position="191"/>
    </location>
</feature>
<dbReference type="SUPFAM" id="SSF53774">
    <property type="entry name" value="Glutaminase/Asparaginase"/>
    <property type="match status" value="1"/>
</dbReference>
<dbReference type="InterPro" id="IPR004550">
    <property type="entry name" value="AsnASE_II"/>
</dbReference>
<dbReference type="PIRSF" id="PIRSF001220">
    <property type="entry name" value="L-ASNase_gatD"/>
    <property type="match status" value="1"/>
</dbReference>
<dbReference type="EMBL" id="FOTC01000001">
    <property type="protein sequence ID" value="SFK65813.1"/>
    <property type="molecule type" value="Genomic_DNA"/>
</dbReference>
<dbReference type="STRING" id="553466.SAMN04487950_0432"/>
<dbReference type="CDD" id="cd08964">
    <property type="entry name" value="L-asparaginase_II"/>
    <property type="match status" value="1"/>
</dbReference>
<dbReference type="InterPro" id="IPR006034">
    <property type="entry name" value="Asparaginase/glutaminase-like"/>
</dbReference>
<dbReference type="SMART" id="SM00870">
    <property type="entry name" value="Asparaginase"/>
    <property type="match status" value="1"/>
</dbReference>
<dbReference type="AlphaFoldDB" id="A0A1I4BB96"/>
<keyword evidence="2" id="KW-0378">Hydrolase</keyword>
<evidence type="ECO:0000256" key="4">
    <source>
        <dbReference type="PROSITE-ProRule" id="PRU10099"/>
    </source>
</evidence>
<dbReference type="InterPro" id="IPR027475">
    <property type="entry name" value="Asparaginase/glutaminase_AS2"/>
</dbReference>
<feature type="compositionally biased region" description="Polar residues" evidence="6">
    <location>
        <begin position="13"/>
        <end position="27"/>
    </location>
</feature>
<evidence type="ECO:0000256" key="2">
    <source>
        <dbReference type="ARBA" id="ARBA00022801"/>
    </source>
</evidence>
<dbReference type="PRINTS" id="PR00139">
    <property type="entry name" value="ASNGLNASE"/>
</dbReference>
<accession>A0A1I4BB96</accession>
<evidence type="ECO:0000259" key="8">
    <source>
        <dbReference type="Pfam" id="PF17763"/>
    </source>
</evidence>
<dbReference type="GO" id="GO:0006528">
    <property type="term" value="P:asparagine metabolic process"/>
    <property type="evidence" value="ECO:0007669"/>
    <property type="project" value="InterPro"/>
</dbReference>
<proteinExistence type="inferred from homology"/>
<evidence type="ECO:0000256" key="5">
    <source>
        <dbReference type="PROSITE-ProRule" id="PRU10100"/>
    </source>
</evidence>
<feature type="domain" description="Asparaginase/glutaminase C-terminal" evidence="8">
    <location>
        <begin position="208"/>
        <end position="322"/>
    </location>
</feature>
<dbReference type="FunFam" id="3.40.50.1170:FF:000001">
    <property type="entry name" value="L-asparaginase 2"/>
    <property type="match status" value="1"/>
</dbReference>
<dbReference type="GO" id="GO:0004067">
    <property type="term" value="F:asparaginase activity"/>
    <property type="evidence" value="ECO:0007669"/>
    <property type="project" value="UniProtKB-UniRule"/>
</dbReference>
<keyword evidence="10" id="KW-1185">Reference proteome</keyword>
<dbReference type="PROSITE" id="PS00144">
    <property type="entry name" value="ASN_GLN_ASE_1"/>
    <property type="match status" value="1"/>
</dbReference>
<dbReference type="Pfam" id="PF00710">
    <property type="entry name" value="Asparaginase"/>
    <property type="match status" value="1"/>
</dbReference>
<dbReference type="InterPro" id="IPR027473">
    <property type="entry name" value="L-asparaginase_C"/>
</dbReference>
<feature type="region of interest" description="Disordered" evidence="6">
    <location>
        <begin position="1"/>
        <end position="28"/>
    </location>
</feature>
<dbReference type="InterPro" id="IPR027474">
    <property type="entry name" value="L-asparaginase_N"/>
</dbReference>
<evidence type="ECO:0000256" key="6">
    <source>
        <dbReference type="SAM" id="MobiDB-lite"/>
    </source>
</evidence>
<dbReference type="PANTHER" id="PTHR11707:SF28">
    <property type="entry name" value="60 KDA LYSOPHOSPHOLIPASE"/>
    <property type="match status" value="1"/>
</dbReference>
<gene>
    <name evidence="9" type="ORF">SAMN04487950_0432</name>
</gene>
<evidence type="ECO:0000313" key="9">
    <source>
        <dbReference type="EMBL" id="SFK65813.1"/>
    </source>
</evidence>
<evidence type="ECO:0000259" key="7">
    <source>
        <dbReference type="Pfam" id="PF00710"/>
    </source>
</evidence>
<evidence type="ECO:0000256" key="3">
    <source>
        <dbReference type="ARBA" id="ARBA00070292"/>
    </source>
</evidence>
<protein>
    <recommendedName>
        <fullName evidence="3">L-asparaginase</fullName>
    </recommendedName>
</protein>